<dbReference type="EMBL" id="CM045772">
    <property type="protein sequence ID" value="KAI7986321.1"/>
    <property type="molecule type" value="Genomic_DNA"/>
</dbReference>
<organism evidence="1 2">
    <name type="scientific">Camellia lanceoleosa</name>
    <dbReference type="NCBI Taxonomy" id="1840588"/>
    <lineage>
        <taxon>Eukaryota</taxon>
        <taxon>Viridiplantae</taxon>
        <taxon>Streptophyta</taxon>
        <taxon>Embryophyta</taxon>
        <taxon>Tracheophyta</taxon>
        <taxon>Spermatophyta</taxon>
        <taxon>Magnoliopsida</taxon>
        <taxon>eudicotyledons</taxon>
        <taxon>Gunneridae</taxon>
        <taxon>Pentapetalae</taxon>
        <taxon>asterids</taxon>
        <taxon>Ericales</taxon>
        <taxon>Theaceae</taxon>
        <taxon>Camellia</taxon>
    </lineage>
</organism>
<sequence>MEWNIRKLRALVGEEESQAISAIPISLAGQGDFLVWHYTKLGIYEVHSDYQLALEDHPFRGSSGASSLTQPPKHFWKLIWALPVPPKIRNFWWRVCCNKLATKDNLYRRRCATSPSCPICGAITETIEHLLFHCNRTRAVWFGSDLGFLSSIGVTSSARAWTVSLFENCTNDKERKDRVDKATVVGWFILKARNDWVFNHSPIEPAQVVRQAASLWREVYFHSVQEEVSPSTSTQSIQSHPS</sequence>
<evidence type="ECO:0000313" key="2">
    <source>
        <dbReference type="Proteomes" id="UP001060215"/>
    </source>
</evidence>
<comment type="caution">
    <text evidence="1">The sequence shown here is derived from an EMBL/GenBank/DDBJ whole genome shotgun (WGS) entry which is preliminary data.</text>
</comment>
<name>A0ACC0FC71_9ERIC</name>
<protein>
    <submittedName>
        <fullName evidence="1">Ribonuclease H protein</fullName>
    </submittedName>
</protein>
<accession>A0ACC0FC71</accession>
<dbReference type="Proteomes" id="UP001060215">
    <property type="component" value="Chromosome 15"/>
</dbReference>
<gene>
    <name evidence="1" type="ORF">LOK49_LG14G02007</name>
</gene>
<evidence type="ECO:0000313" key="1">
    <source>
        <dbReference type="EMBL" id="KAI7986321.1"/>
    </source>
</evidence>
<reference evidence="1 2" key="1">
    <citation type="journal article" date="2022" name="Plant J.">
        <title>Chromosome-level genome of Camellia lanceoleosa provides a valuable resource for understanding genome evolution and self-incompatibility.</title>
        <authorList>
            <person name="Gong W."/>
            <person name="Xiao S."/>
            <person name="Wang L."/>
            <person name="Liao Z."/>
            <person name="Chang Y."/>
            <person name="Mo W."/>
            <person name="Hu G."/>
            <person name="Li W."/>
            <person name="Zhao G."/>
            <person name="Zhu H."/>
            <person name="Hu X."/>
            <person name="Ji K."/>
            <person name="Xiang X."/>
            <person name="Song Q."/>
            <person name="Yuan D."/>
            <person name="Jin S."/>
            <person name="Zhang L."/>
        </authorList>
    </citation>
    <scope>NUCLEOTIDE SEQUENCE [LARGE SCALE GENOMIC DNA]</scope>
    <source>
        <strain evidence="1">SQ_2022a</strain>
    </source>
</reference>
<proteinExistence type="predicted"/>
<keyword evidence="2" id="KW-1185">Reference proteome</keyword>